<dbReference type="Proteomes" id="UP001148614">
    <property type="component" value="Unassembled WGS sequence"/>
</dbReference>
<feature type="compositionally biased region" description="Basic and acidic residues" evidence="1">
    <location>
        <begin position="138"/>
        <end position="165"/>
    </location>
</feature>
<keyword evidence="4" id="KW-1185">Reference proteome</keyword>
<comment type="caution">
    <text evidence="3">The sequence shown here is derived from an EMBL/GenBank/DDBJ whole genome shotgun (WGS) entry which is preliminary data.</text>
</comment>
<dbReference type="PANTHER" id="PTHR46590">
    <property type="entry name" value="PHOSPHATIDYLINOSITOL TRANSFER PROTEIN CSR1-RELATED"/>
    <property type="match status" value="1"/>
</dbReference>
<dbReference type="SUPFAM" id="SSF52087">
    <property type="entry name" value="CRAL/TRIO domain"/>
    <property type="match status" value="1"/>
</dbReference>
<feature type="region of interest" description="Disordered" evidence="1">
    <location>
        <begin position="122"/>
        <end position="165"/>
    </location>
</feature>
<evidence type="ECO:0000259" key="2">
    <source>
        <dbReference type="PROSITE" id="PS50191"/>
    </source>
</evidence>
<protein>
    <recommendedName>
        <fullName evidence="2">CRAL-TRIO domain-containing protein</fullName>
    </recommendedName>
</protein>
<dbReference type="EMBL" id="JANPWZ010001662">
    <property type="protein sequence ID" value="KAJ3564096.1"/>
    <property type="molecule type" value="Genomic_DNA"/>
</dbReference>
<evidence type="ECO:0000313" key="4">
    <source>
        <dbReference type="Proteomes" id="UP001148614"/>
    </source>
</evidence>
<dbReference type="InterPro" id="IPR036865">
    <property type="entry name" value="CRAL-TRIO_dom_sf"/>
</dbReference>
<dbReference type="PANTHER" id="PTHR46590:SF1">
    <property type="entry name" value="PHOSPHATIDYLINOSITOL TRANSFER PROTEIN CSR1"/>
    <property type="match status" value="1"/>
</dbReference>
<dbReference type="InterPro" id="IPR052432">
    <property type="entry name" value="PITP/CRAL-TRIO"/>
</dbReference>
<proteinExistence type="predicted"/>
<dbReference type="InterPro" id="IPR001251">
    <property type="entry name" value="CRAL-TRIO_dom"/>
</dbReference>
<dbReference type="Pfam" id="PF00650">
    <property type="entry name" value="CRAL_TRIO"/>
    <property type="match status" value="1"/>
</dbReference>
<gene>
    <name evidence="3" type="ORF">NPX13_g7962</name>
</gene>
<sequence>MLPGYFLQKKPGIWKIIRTLLDPVVAAKVDFTRNTAGLEKYIARENIISAYGGDDDWTYAYVEPSLDEDARIVLPPEDDSSSSFSAERKEKEKEKEKADIMAERHEIAERFLAATHAWIKHAETPGESEGGGDPGAAQERRRKEVDGEEEVKGKEEDNAAAAVDERLQDLTIQDLPVPIPVKKKRSWGRQ</sequence>
<dbReference type="VEuPathDB" id="FungiDB:F4678DRAFT_468052"/>
<evidence type="ECO:0000256" key="1">
    <source>
        <dbReference type="SAM" id="MobiDB-lite"/>
    </source>
</evidence>
<name>A0A9W8N921_9PEZI</name>
<feature type="domain" description="CRAL-TRIO" evidence="2">
    <location>
        <begin position="1"/>
        <end position="59"/>
    </location>
</feature>
<feature type="region of interest" description="Disordered" evidence="1">
    <location>
        <begin position="73"/>
        <end position="100"/>
    </location>
</feature>
<accession>A0A9W8N921</accession>
<feature type="compositionally biased region" description="Basic and acidic residues" evidence="1">
    <location>
        <begin position="86"/>
        <end position="100"/>
    </location>
</feature>
<dbReference type="AlphaFoldDB" id="A0A9W8N921"/>
<dbReference type="PROSITE" id="PS50191">
    <property type="entry name" value="CRAL_TRIO"/>
    <property type="match status" value="1"/>
</dbReference>
<organism evidence="3 4">
    <name type="scientific">Xylaria arbuscula</name>
    <dbReference type="NCBI Taxonomy" id="114810"/>
    <lineage>
        <taxon>Eukaryota</taxon>
        <taxon>Fungi</taxon>
        <taxon>Dikarya</taxon>
        <taxon>Ascomycota</taxon>
        <taxon>Pezizomycotina</taxon>
        <taxon>Sordariomycetes</taxon>
        <taxon>Xylariomycetidae</taxon>
        <taxon>Xylariales</taxon>
        <taxon>Xylariaceae</taxon>
        <taxon>Xylaria</taxon>
    </lineage>
</organism>
<reference evidence="3" key="1">
    <citation type="submission" date="2022-07" db="EMBL/GenBank/DDBJ databases">
        <title>Genome Sequence of Xylaria arbuscula.</title>
        <authorList>
            <person name="Buettner E."/>
        </authorList>
    </citation>
    <scope>NUCLEOTIDE SEQUENCE</scope>
    <source>
        <strain evidence="3">VT107</strain>
    </source>
</reference>
<dbReference type="Gene3D" id="3.40.525.10">
    <property type="entry name" value="CRAL-TRIO lipid binding domain"/>
    <property type="match status" value="1"/>
</dbReference>
<evidence type="ECO:0000313" key="3">
    <source>
        <dbReference type="EMBL" id="KAJ3564096.1"/>
    </source>
</evidence>